<dbReference type="STRING" id="156892.BM477_01405"/>
<name>A0A1Q5PSU6_9ACTO</name>
<dbReference type="AlphaFoldDB" id="A0A1Q5PSU6"/>
<reference evidence="2" key="1">
    <citation type="submission" date="2016-11" db="EMBL/GenBank/DDBJ databases">
        <title>Actinomyces gypaetusis sp. nov. isolated from Gypaetus barbatus in Qinghai Tibet Plateau China.</title>
        <authorList>
            <person name="Meng X."/>
        </authorList>
    </citation>
    <scope>NUCLEOTIDE SEQUENCE [LARGE SCALE GENOMIC DNA]</scope>
    <source>
        <strain evidence="2">DSM 15383</strain>
    </source>
</reference>
<organism evidence="1 2">
    <name type="scientific">Boudabousia marimammalium</name>
    <dbReference type="NCBI Taxonomy" id="156892"/>
    <lineage>
        <taxon>Bacteria</taxon>
        <taxon>Bacillati</taxon>
        <taxon>Actinomycetota</taxon>
        <taxon>Actinomycetes</taxon>
        <taxon>Actinomycetales</taxon>
        <taxon>Actinomycetaceae</taxon>
        <taxon>Boudabousia</taxon>
    </lineage>
</organism>
<evidence type="ECO:0008006" key="3">
    <source>
        <dbReference type="Google" id="ProtNLM"/>
    </source>
</evidence>
<proteinExistence type="predicted"/>
<protein>
    <recommendedName>
        <fullName evidence="3">Fido domain-containing protein</fullName>
    </recommendedName>
</protein>
<comment type="caution">
    <text evidence="1">The sequence shown here is derived from an EMBL/GenBank/DDBJ whole genome shotgun (WGS) entry which is preliminary data.</text>
</comment>
<dbReference type="OrthoDB" id="5241763at2"/>
<accession>A0A1Q5PSU6</accession>
<keyword evidence="2" id="KW-1185">Reference proteome</keyword>
<sequence>MPSNSSASPENSPISASLQALARAEQLSELWPQVVDANRELRFSTGLRRHWEPARAEAAVLSAVQVARAQGAIVPAMRLRHLLADDVQPETVAERVALGAWRMQAQLLELMTPLNPGRMARADAGSLLGPGAGGSLSGLSRKRKAVTAPTNFAQLLSGFSRDWVATHGDQSAFEFRQDVVPGLELSGDNAQLAVDICEAKAPAWVRAGIVHAHLAVTAGNSGAGRAAGSALSRAVLISSRVEQTGVSLPDWAAALDPVRYRSALEAYETGTARGVQAWLVWYLRSLLQGAEGGQKIARSLLASVPWDGLS</sequence>
<evidence type="ECO:0000313" key="2">
    <source>
        <dbReference type="Proteomes" id="UP000186465"/>
    </source>
</evidence>
<gene>
    <name evidence="1" type="ORF">BM477_01405</name>
</gene>
<dbReference type="RefSeq" id="WP_075360874.1">
    <property type="nucleotide sequence ID" value="NZ_MPDM01000001.1"/>
</dbReference>
<dbReference type="EMBL" id="MPDM01000001">
    <property type="protein sequence ID" value="OKL50636.1"/>
    <property type="molecule type" value="Genomic_DNA"/>
</dbReference>
<dbReference type="Proteomes" id="UP000186465">
    <property type="component" value="Unassembled WGS sequence"/>
</dbReference>
<evidence type="ECO:0000313" key="1">
    <source>
        <dbReference type="EMBL" id="OKL50636.1"/>
    </source>
</evidence>